<dbReference type="OrthoDB" id="108135at2"/>
<reference evidence="7" key="3">
    <citation type="journal article" date="2017" name="J. Biotechnol.">
        <title>Complete genome sequence of Novosphingobium resinovorum SA1, a versatile xenobiotic-degrading bacterium capable of utilizing sulfanilic acid.</title>
        <authorList>
            <person name="Hegedus B."/>
            <person name="Kos P.B."/>
            <person name="Balint B."/>
            <person name="Maroti G."/>
            <person name="Gan H.M."/>
            <person name="Perei K."/>
            <person name="Rakhely G."/>
        </authorList>
    </citation>
    <scope>NUCLEOTIDE SEQUENCE [LARGE SCALE GENOMIC DNA]</scope>
    <source>
        <strain evidence="7">SA1</strain>
    </source>
</reference>
<keyword evidence="2" id="KW-0732">Signal</keyword>
<dbReference type="Proteomes" id="UP000094626">
    <property type="component" value="Chromosome"/>
</dbReference>
<dbReference type="Proteomes" id="UP000024329">
    <property type="component" value="Unassembled WGS sequence"/>
</dbReference>
<dbReference type="STRING" id="158500.BES08_03825"/>
<dbReference type="EMBL" id="CP017075">
    <property type="protein sequence ID" value="AOR75975.1"/>
    <property type="molecule type" value="Genomic_DNA"/>
</dbReference>
<evidence type="ECO:0000313" key="7">
    <source>
        <dbReference type="Proteomes" id="UP000094626"/>
    </source>
</evidence>
<dbReference type="InterPro" id="IPR012338">
    <property type="entry name" value="Beta-lactam/transpept-like"/>
</dbReference>
<dbReference type="eggNOG" id="COG2367">
    <property type="taxonomic scope" value="Bacteria"/>
</dbReference>
<dbReference type="PANTHER" id="PTHR35333">
    <property type="entry name" value="BETA-LACTAMASE"/>
    <property type="match status" value="1"/>
</dbReference>
<reference evidence="4" key="2">
    <citation type="submission" date="2016-08" db="EMBL/GenBank/DDBJ databases">
        <authorList>
            <person name="Seilhamer J.J."/>
        </authorList>
    </citation>
    <scope>NUCLEOTIDE SEQUENCE [LARGE SCALE GENOMIC DNA]</scope>
    <source>
        <strain evidence="4">SA1</strain>
    </source>
</reference>
<gene>
    <name evidence="4" type="ORF">BES08_03825</name>
    <name evidence="5" type="ORF">BV97_00752</name>
</gene>
<dbReference type="EMBL" id="JFYZ01000001">
    <property type="protein sequence ID" value="EZP84987.1"/>
    <property type="molecule type" value="Genomic_DNA"/>
</dbReference>
<feature type="domain" description="Beta-lactamase class A catalytic" evidence="3">
    <location>
        <begin position="168"/>
        <end position="254"/>
    </location>
</feature>
<accession>A0A031K8P5</accession>
<sequence length="428" mass="46028">MSGWRGFLSFVLALVLGSGAAHAQDDTEALLKQRVAEVVAVMQGKRDAAETFDARFLSEVPAERLRALTSQIAAQGGAVEGYADFKREQQRSATFTLKLANATAPARIELGPGDKPLVAGFRIFAVTPAGDSLDKLDADFAALPGKAGFAVYRLGDDAPVLAKGREVTTPFAVGSSFKLYVLAALARQVKEGKRRWSDVVLVSGKSFPSGTVHTLPDGAPVTVHTLASLMISISDNTATDMLVRLAGQEALAREVRLARHARPEAMAPIMTTAQLFALKRGGDAVTERYASASPEERQRQLDALDLSRVAEADPGEVFGHGPVAIDRIEWFSSPADLAGVMDDLRRLDSREAFDILAINPAMDSATARTRAYVGYKGGSEDGVMSMTWLLRDKVETWSVVTGSWNDPKAPIDNKRFEVLMLRLAKLAG</sequence>
<dbReference type="SUPFAM" id="SSF56601">
    <property type="entry name" value="beta-lactamase/transpeptidase-like"/>
    <property type="match status" value="1"/>
</dbReference>
<organism evidence="5 6">
    <name type="scientific">Novosphingobium resinovorum</name>
    <dbReference type="NCBI Taxonomy" id="158500"/>
    <lineage>
        <taxon>Bacteria</taxon>
        <taxon>Pseudomonadati</taxon>
        <taxon>Pseudomonadota</taxon>
        <taxon>Alphaproteobacteria</taxon>
        <taxon>Sphingomonadales</taxon>
        <taxon>Sphingomonadaceae</taxon>
        <taxon>Novosphingobium</taxon>
    </lineage>
</organism>
<name>A0A031K8P5_9SPHN</name>
<proteinExistence type="predicted"/>
<dbReference type="GO" id="GO:0046677">
    <property type="term" value="P:response to antibiotic"/>
    <property type="evidence" value="ECO:0007669"/>
    <property type="project" value="InterPro"/>
</dbReference>
<dbReference type="GO" id="GO:0008800">
    <property type="term" value="F:beta-lactamase activity"/>
    <property type="evidence" value="ECO:0007669"/>
    <property type="project" value="UniProtKB-EC"/>
</dbReference>
<reference evidence="5 6" key="1">
    <citation type="submission" date="2014-03" db="EMBL/GenBank/DDBJ databases">
        <title>Whole genome sequence of Novosphingobium resinovorum KF1.</title>
        <authorList>
            <person name="Gan H.M."/>
            <person name="Gan H.Y."/>
            <person name="Chew T.H."/>
            <person name="Savka M.A."/>
        </authorList>
    </citation>
    <scope>NUCLEOTIDE SEQUENCE [LARGE SCALE GENOMIC DNA]</scope>
    <source>
        <strain evidence="5 6">KF1</strain>
    </source>
</reference>
<evidence type="ECO:0000259" key="3">
    <source>
        <dbReference type="Pfam" id="PF13354"/>
    </source>
</evidence>
<protein>
    <submittedName>
        <fullName evidence="5">Beta-lactamase</fullName>
    </submittedName>
</protein>
<dbReference type="PANTHER" id="PTHR35333:SF5">
    <property type="entry name" value="CONSERVED LIPOPROTEIN LPQF-RELATED"/>
    <property type="match status" value="1"/>
</dbReference>
<dbReference type="KEGG" id="nre:BES08_03825"/>
<keyword evidence="7" id="KW-1185">Reference proteome</keyword>
<evidence type="ECO:0000313" key="5">
    <source>
        <dbReference type="EMBL" id="EZP84987.1"/>
    </source>
</evidence>
<dbReference type="RefSeq" id="WP_051586687.1">
    <property type="nucleotide sequence ID" value="NZ_CP017075.1"/>
</dbReference>
<dbReference type="PATRIC" id="fig|158500.4.peg.771"/>
<evidence type="ECO:0000313" key="4">
    <source>
        <dbReference type="EMBL" id="AOR75975.1"/>
    </source>
</evidence>
<dbReference type="InterPro" id="IPR000871">
    <property type="entry name" value="Beta-lactam_class-A"/>
</dbReference>
<evidence type="ECO:0000313" key="6">
    <source>
        <dbReference type="Proteomes" id="UP000024329"/>
    </source>
</evidence>
<evidence type="ECO:0000256" key="2">
    <source>
        <dbReference type="SAM" id="SignalP"/>
    </source>
</evidence>
<feature type="signal peptide" evidence="2">
    <location>
        <begin position="1"/>
        <end position="23"/>
    </location>
</feature>
<evidence type="ECO:0000256" key="1">
    <source>
        <dbReference type="ARBA" id="ARBA00001526"/>
    </source>
</evidence>
<feature type="chain" id="PRO_5014496994" evidence="2">
    <location>
        <begin position="24"/>
        <end position="428"/>
    </location>
</feature>
<dbReference type="AlphaFoldDB" id="A0A031K8P5"/>
<dbReference type="InterPro" id="IPR045155">
    <property type="entry name" value="Beta-lactam_cat"/>
</dbReference>
<dbReference type="GO" id="GO:0030655">
    <property type="term" value="P:beta-lactam antibiotic catabolic process"/>
    <property type="evidence" value="ECO:0007669"/>
    <property type="project" value="InterPro"/>
</dbReference>
<dbReference type="Pfam" id="PF13354">
    <property type="entry name" value="Beta-lactamase2"/>
    <property type="match status" value="1"/>
</dbReference>
<comment type="catalytic activity">
    <reaction evidence="1">
        <text>a beta-lactam + H2O = a substituted beta-amino acid</text>
        <dbReference type="Rhea" id="RHEA:20401"/>
        <dbReference type="ChEBI" id="CHEBI:15377"/>
        <dbReference type="ChEBI" id="CHEBI:35627"/>
        <dbReference type="ChEBI" id="CHEBI:140347"/>
        <dbReference type="EC" id="3.5.2.6"/>
    </reaction>
</comment>
<dbReference type="Gene3D" id="3.40.710.10">
    <property type="entry name" value="DD-peptidase/beta-lactamase superfamily"/>
    <property type="match status" value="1"/>
</dbReference>